<dbReference type="Proteomes" id="UP000198406">
    <property type="component" value="Unassembled WGS sequence"/>
</dbReference>
<feature type="compositionally biased region" description="Basic and acidic residues" evidence="3">
    <location>
        <begin position="1"/>
        <end position="23"/>
    </location>
</feature>
<dbReference type="InterPro" id="IPR001878">
    <property type="entry name" value="Znf_CCHC"/>
</dbReference>
<evidence type="ECO:0000259" key="4">
    <source>
        <dbReference type="PROSITE" id="PS50102"/>
    </source>
</evidence>
<dbReference type="PANTHER" id="PTHR46978:SF1">
    <property type="entry name" value="ZINC KNUCKLE (CCHC-TYPE) FAMILY PROTEIN"/>
    <property type="match status" value="1"/>
</dbReference>
<dbReference type="SUPFAM" id="SSF57756">
    <property type="entry name" value="Retrovirus zinc finger-like domains"/>
    <property type="match status" value="2"/>
</dbReference>
<dbReference type="SMART" id="SM00360">
    <property type="entry name" value="RRM"/>
    <property type="match status" value="1"/>
</dbReference>
<feature type="domain" description="CCHC-type" evidence="5">
    <location>
        <begin position="282"/>
        <end position="297"/>
    </location>
</feature>
<keyword evidence="1" id="KW-0862">Zinc</keyword>
<feature type="domain" description="CCHC-type" evidence="5">
    <location>
        <begin position="240"/>
        <end position="254"/>
    </location>
</feature>
<feature type="region of interest" description="Disordered" evidence="3">
    <location>
        <begin position="390"/>
        <end position="422"/>
    </location>
</feature>
<evidence type="ECO:0000313" key="6">
    <source>
        <dbReference type="EMBL" id="GAX20629.1"/>
    </source>
</evidence>
<evidence type="ECO:0000256" key="3">
    <source>
        <dbReference type="SAM" id="MobiDB-lite"/>
    </source>
</evidence>
<dbReference type="AlphaFoldDB" id="A0A1Z5K361"/>
<evidence type="ECO:0000256" key="2">
    <source>
        <dbReference type="PROSITE-ProRule" id="PRU00176"/>
    </source>
</evidence>
<feature type="region of interest" description="Disordered" evidence="3">
    <location>
        <begin position="112"/>
        <end position="134"/>
    </location>
</feature>
<dbReference type="InterPro" id="IPR012677">
    <property type="entry name" value="Nucleotide-bd_a/b_plait_sf"/>
</dbReference>
<dbReference type="SMART" id="SM00343">
    <property type="entry name" value="ZnF_C2HC"/>
    <property type="match status" value="5"/>
</dbReference>
<dbReference type="SUPFAM" id="SSF54928">
    <property type="entry name" value="RNA-binding domain, RBD"/>
    <property type="match status" value="1"/>
</dbReference>
<dbReference type="Gene3D" id="3.30.70.330">
    <property type="match status" value="1"/>
</dbReference>
<keyword evidence="2" id="KW-0694">RNA-binding</keyword>
<feature type="region of interest" description="Disordered" evidence="3">
    <location>
        <begin position="1"/>
        <end position="53"/>
    </location>
</feature>
<dbReference type="Pfam" id="PF00098">
    <property type="entry name" value="zf-CCHC"/>
    <property type="match status" value="2"/>
</dbReference>
<dbReference type="InterPro" id="IPR035979">
    <property type="entry name" value="RBD_domain_sf"/>
</dbReference>
<evidence type="ECO:0000259" key="5">
    <source>
        <dbReference type="PROSITE" id="PS50158"/>
    </source>
</evidence>
<keyword evidence="1" id="KW-0863">Zinc-finger</keyword>
<protein>
    <submittedName>
        <fullName evidence="6">Protein AIR1/2</fullName>
    </submittedName>
</protein>
<dbReference type="OrthoDB" id="196607at2759"/>
<dbReference type="GO" id="GO:0008270">
    <property type="term" value="F:zinc ion binding"/>
    <property type="evidence" value="ECO:0007669"/>
    <property type="project" value="UniProtKB-KW"/>
</dbReference>
<evidence type="ECO:0000313" key="7">
    <source>
        <dbReference type="Proteomes" id="UP000198406"/>
    </source>
</evidence>
<name>A0A1Z5K361_FISSO</name>
<evidence type="ECO:0000256" key="1">
    <source>
        <dbReference type="PROSITE-ProRule" id="PRU00047"/>
    </source>
</evidence>
<gene>
    <name evidence="6" type="ORF">FisN_3Hh519</name>
</gene>
<feature type="compositionally biased region" description="Low complexity" evidence="3">
    <location>
        <begin position="32"/>
        <end position="42"/>
    </location>
</feature>
<dbReference type="EMBL" id="BDSP01000150">
    <property type="protein sequence ID" value="GAX20629.1"/>
    <property type="molecule type" value="Genomic_DNA"/>
</dbReference>
<dbReference type="Pfam" id="PF00076">
    <property type="entry name" value="RRM_1"/>
    <property type="match status" value="1"/>
</dbReference>
<dbReference type="Gene3D" id="4.10.60.10">
    <property type="entry name" value="Zinc finger, CCHC-type"/>
    <property type="match status" value="2"/>
</dbReference>
<dbReference type="InterPro" id="IPR036875">
    <property type="entry name" value="Znf_CCHC_sf"/>
</dbReference>
<reference evidence="6 7" key="1">
    <citation type="journal article" date="2015" name="Plant Cell">
        <title>Oil accumulation by the oleaginous diatom Fistulifera solaris as revealed by the genome and transcriptome.</title>
        <authorList>
            <person name="Tanaka T."/>
            <person name="Maeda Y."/>
            <person name="Veluchamy A."/>
            <person name="Tanaka M."/>
            <person name="Abida H."/>
            <person name="Marechal E."/>
            <person name="Bowler C."/>
            <person name="Muto M."/>
            <person name="Sunaga Y."/>
            <person name="Tanaka M."/>
            <person name="Yoshino T."/>
            <person name="Taniguchi T."/>
            <person name="Fukuda Y."/>
            <person name="Nemoto M."/>
            <person name="Matsumoto M."/>
            <person name="Wong P.S."/>
            <person name="Aburatani S."/>
            <person name="Fujibuchi W."/>
        </authorList>
    </citation>
    <scope>NUCLEOTIDE SEQUENCE [LARGE SCALE GENOMIC DNA]</scope>
    <source>
        <strain evidence="6 7">JPCC DA0580</strain>
    </source>
</reference>
<feature type="domain" description="CCHC-type" evidence="5">
    <location>
        <begin position="345"/>
        <end position="358"/>
    </location>
</feature>
<comment type="caution">
    <text evidence="6">The sequence shown here is derived from an EMBL/GenBank/DDBJ whole genome shotgun (WGS) entry which is preliminary data.</text>
</comment>
<dbReference type="PROSITE" id="PS50158">
    <property type="entry name" value="ZF_CCHC"/>
    <property type="match status" value="3"/>
</dbReference>
<proteinExistence type="predicted"/>
<feature type="domain" description="RRM" evidence="4">
    <location>
        <begin position="136"/>
        <end position="213"/>
    </location>
</feature>
<sequence>MDRNMPETDHEDNNSTSSDKDPPPIHGKRPLTATTTTTSPTAKRPRSTEDDSHFLKLARSRLSKWAVRLFDPNRPRGLVEAPQTIPLNDEFLQAFGQREKAHDVARGVSLEINSTIHDDEEEDDTKTDSDPPSQPVKIKITNLKYTTTRTTLEAACQNFGPVEQVHLIMDDSEDEKNKGVAYVTFRDEHSAQACIEGLQKLEGRPLNVTLAATTTTTSSMTPKASTARYYLEQENNISFKCYRCGTPGHVEADCTALPKARPCPLCAQLDHDVRTCPSKAVCFNCGVPGHVSRQCPKARGVPPRRLEALPYTATRGAVCPVCHRAGHFLCQEFKWFVGLQGGITCFNCGRFGHNGFDCDRVRPEECLHREDLVLTEISKVDKEQRTEQLIQAERHREASRQLEVERRRAKSAPPSRRERWRK</sequence>
<dbReference type="InParanoid" id="A0A1Z5K361"/>
<dbReference type="PROSITE" id="PS50102">
    <property type="entry name" value="RRM"/>
    <property type="match status" value="1"/>
</dbReference>
<dbReference type="PANTHER" id="PTHR46978">
    <property type="entry name" value="ZINC KNUCKLE (CCHC-TYPE) FAMILY PROTEIN"/>
    <property type="match status" value="1"/>
</dbReference>
<dbReference type="GO" id="GO:0003723">
    <property type="term" value="F:RNA binding"/>
    <property type="evidence" value="ECO:0007669"/>
    <property type="project" value="UniProtKB-UniRule"/>
</dbReference>
<feature type="compositionally biased region" description="Basic and acidic residues" evidence="3">
    <location>
        <begin position="390"/>
        <end position="406"/>
    </location>
</feature>
<keyword evidence="7" id="KW-1185">Reference proteome</keyword>
<dbReference type="InterPro" id="IPR000504">
    <property type="entry name" value="RRM_dom"/>
</dbReference>
<keyword evidence="1" id="KW-0479">Metal-binding</keyword>
<dbReference type="CDD" id="cd00590">
    <property type="entry name" value="RRM_SF"/>
    <property type="match status" value="1"/>
</dbReference>
<accession>A0A1Z5K361</accession>
<organism evidence="6 7">
    <name type="scientific">Fistulifera solaris</name>
    <name type="common">Oleaginous diatom</name>
    <dbReference type="NCBI Taxonomy" id="1519565"/>
    <lineage>
        <taxon>Eukaryota</taxon>
        <taxon>Sar</taxon>
        <taxon>Stramenopiles</taxon>
        <taxon>Ochrophyta</taxon>
        <taxon>Bacillariophyta</taxon>
        <taxon>Bacillariophyceae</taxon>
        <taxon>Bacillariophycidae</taxon>
        <taxon>Naviculales</taxon>
        <taxon>Naviculaceae</taxon>
        <taxon>Fistulifera</taxon>
    </lineage>
</organism>